<proteinExistence type="predicted"/>
<accession>A0AAD9MU76</accession>
<name>A0AAD9MU76_RIDPI</name>
<evidence type="ECO:0000259" key="1">
    <source>
        <dbReference type="Pfam" id="PF08393"/>
    </source>
</evidence>
<protein>
    <recommendedName>
        <fullName evidence="1">Dynein heavy chain linker domain-containing protein</fullName>
    </recommendedName>
</protein>
<dbReference type="InterPro" id="IPR026983">
    <property type="entry name" value="DHC"/>
</dbReference>
<dbReference type="AlphaFoldDB" id="A0AAD9MU76"/>
<feature type="domain" description="Dynein heavy chain linker" evidence="1">
    <location>
        <begin position="1"/>
        <end position="117"/>
    </location>
</feature>
<dbReference type="GO" id="GO:0051959">
    <property type="term" value="F:dynein light intermediate chain binding"/>
    <property type="evidence" value="ECO:0007669"/>
    <property type="project" value="InterPro"/>
</dbReference>
<dbReference type="Gene3D" id="1.10.287.2620">
    <property type="match status" value="1"/>
</dbReference>
<sequence length="138" mass="15754">MSNQAMKKRHWDRIAAITGHEFNFEMESIPLKSIMEAPLLEFKEDIEDVCIAAVKEKDIESKLSQIVAEWTVQTLQFSSFKMRGELLLKGVETQDIVTLMEDSLMMLSSLLSNRYFKLHSITGTNTIIPLFSANSDHT</sequence>
<organism evidence="2 3">
    <name type="scientific">Ridgeia piscesae</name>
    <name type="common">Tubeworm</name>
    <dbReference type="NCBI Taxonomy" id="27915"/>
    <lineage>
        <taxon>Eukaryota</taxon>
        <taxon>Metazoa</taxon>
        <taxon>Spiralia</taxon>
        <taxon>Lophotrochozoa</taxon>
        <taxon>Annelida</taxon>
        <taxon>Polychaeta</taxon>
        <taxon>Sedentaria</taxon>
        <taxon>Canalipalpata</taxon>
        <taxon>Sabellida</taxon>
        <taxon>Siboglinidae</taxon>
        <taxon>Ridgeia</taxon>
    </lineage>
</organism>
<evidence type="ECO:0000313" key="3">
    <source>
        <dbReference type="Proteomes" id="UP001209878"/>
    </source>
</evidence>
<dbReference type="PANTHER" id="PTHR46532">
    <property type="entry name" value="MALE FERTILITY FACTOR KL5"/>
    <property type="match status" value="1"/>
</dbReference>
<keyword evidence="3" id="KW-1185">Reference proteome</keyword>
<dbReference type="FunFam" id="1.10.287.2620:FF:000003">
    <property type="entry name" value="Dynein, axonemal, heavy chain 5"/>
    <property type="match status" value="1"/>
</dbReference>
<dbReference type="Pfam" id="PF08393">
    <property type="entry name" value="DHC_N2"/>
    <property type="match status" value="1"/>
</dbReference>
<dbReference type="PANTHER" id="PTHR46532:SF11">
    <property type="entry name" value="DYNEIN AXONEMAL HEAVY CHAIN 12"/>
    <property type="match status" value="1"/>
</dbReference>
<dbReference type="InterPro" id="IPR013602">
    <property type="entry name" value="Dynein_heavy_linker"/>
</dbReference>
<dbReference type="GO" id="GO:0045505">
    <property type="term" value="F:dynein intermediate chain binding"/>
    <property type="evidence" value="ECO:0007669"/>
    <property type="project" value="InterPro"/>
</dbReference>
<dbReference type="GO" id="GO:0007018">
    <property type="term" value="P:microtubule-based movement"/>
    <property type="evidence" value="ECO:0007669"/>
    <property type="project" value="InterPro"/>
</dbReference>
<reference evidence="2" key="1">
    <citation type="journal article" date="2023" name="Mol. Biol. Evol.">
        <title>Third-Generation Sequencing Reveals the Adaptive Role of the Epigenome in Three Deep-Sea Polychaetes.</title>
        <authorList>
            <person name="Perez M."/>
            <person name="Aroh O."/>
            <person name="Sun Y."/>
            <person name="Lan Y."/>
            <person name="Juniper S.K."/>
            <person name="Young C.R."/>
            <person name="Angers B."/>
            <person name="Qian P.Y."/>
        </authorList>
    </citation>
    <scope>NUCLEOTIDE SEQUENCE</scope>
    <source>
        <strain evidence="2">R07B-5</strain>
    </source>
</reference>
<dbReference type="EMBL" id="JAODUO010004610">
    <property type="protein sequence ID" value="KAK2143184.1"/>
    <property type="molecule type" value="Genomic_DNA"/>
</dbReference>
<evidence type="ECO:0000313" key="2">
    <source>
        <dbReference type="EMBL" id="KAK2143184.1"/>
    </source>
</evidence>
<dbReference type="Proteomes" id="UP001209878">
    <property type="component" value="Unassembled WGS sequence"/>
</dbReference>
<dbReference type="GO" id="GO:0005858">
    <property type="term" value="C:axonemal dynein complex"/>
    <property type="evidence" value="ECO:0007669"/>
    <property type="project" value="TreeGrafter"/>
</dbReference>
<gene>
    <name evidence="2" type="ORF">NP493_4626g00003</name>
</gene>
<comment type="caution">
    <text evidence="2">The sequence shown here is derived from an EMBL/GenBank/DDBJ whole genome shotgun (WGS) entry which is preliminary data.</text>
</comment>